<dbReference type="InterPro" id="IPR036179">
    <property type="entry name" value="Ig-like_dom_sf"/>
</dbReference>
<sequence length="504" mass="55653">MWIQRFVLCFIWTVFGISKLTNALVKLDASLKTSIKGNTTEALFYCRANKGQLYYLNHVLTWSKVSRDGRERYLSINWDLVQHGGNMGYAIRSQFEHGDIFNTAIKDLIQQPVVFVLGKDKLVSEDHGEYICRVHDFDRNLVAEGSVPVTVYENGIALWPYRIVASTGKDVGISCKHNTTATGGGLVVLRHVKSDGSSTTVVKDGKLVETSDKYGFTTQTNNTSLEHNVLTIRNLTSEDEGNLVCELTSAGIVTATTQAPISVDAIKLKVTPLFFLEVPHDAEAQFMCECDVGFEKYCLGNDLRWSHSDQKTGNVTEVVTGGNSLGDPTHYEIISGAGGSSKNLTIHGVKVGDSDYICSLHDQMSGKLLAQAFVPVSVIPVTLRTMAMTEKDVDGENAKLLCALSGTMWDSHYFDTHSLVWRIKAKNVVTDVATNGVLDPSVDKQRYNLHLDQINKYSIITIKGITEADHGEYTCELMNTNSKDKLGHKTIRMFGKADTSRFGT</sequence>
<feature type="chain" id="PRO_5047037473" description="Soluble interferon alpha/beta receptor OPG204" evidence="11">
    <location>
        <begin position="24"/>
        <end position="504"/>
    </location>
</feature>
<evidence type="ECO:0000256" key="2">
    <source>
        <dbReference type="ARBA" id="ARBA00022632"/>
    </source>
</evidence>
<dbReference type="CDD" id="cd00096">
    <property type="entry name" value="Ig"/>
    <property type="match status" value="1"/>
</dbReference>
<comment type="function">
    <text evidence="10">Counteracts the antiviral effects of host IFN-alpha/beta and key IFN-inducible proteins involved in viral RNA degradation suxh as host OAS1. Acts as a soluble IFN-alpha receptor and thus inhibits the interaction between host IFN-alpha and its receptor.</text>
</comment>
<keyword evidence="1" id="KW-0244">Early protein</keyword>
<dbReference type="Proteomes" id="UP001164746">
    <property type="component" value="Chromosome 1"/>
</dbReference>
<keyword evidence="2" id="KW-1090">Inhibition of host innate immune response by virus</keyword>
<keyword evidence="6" id="KW-0922">Interferon antiviral system evasion</keyword>
<keyword evidence="4" id="KW-1015">Disulfide bond</keyword>
<proteinExistence type="predicted"/>
<keyword evidence="3" id="KW-1114">Inhibition of host interferon signaling pathway by virus</keyword>
<evidence type="ECO:0000256" key="7">
    <source>
        <dbReference type="ARBA" id="ARBA00023319"/>
    </source>
</evidence>
<evidence type="ECO:0000256" key="8">
    <source>
        <dbReference type="ARBA" id="ARBA00038761"/>
    </source>
</evidence>
<dbReference type="PANTHER" id="PTHR11890:SF44">
    <property type="entry name" value="X-LINKED INTERLEUKIN-1 RECEPTOR ACCESSORY PROTEIN-LIKE 2"/>
    <property type="match status" value="1"/>
</dbReference>
<evidence type="ECO:0000313" key="14">
    <source>
        <dbReference type="Proteomes" id="UP001164746"/>
    </source>
</evidence>
<evidence type="ECO:0000256" key="9">
    <source>
        <dbReference type="ARBA" id="ARBA00041012"/>
    </source>
</evidence>
<dbReference type="InterPro" id="IPR015621">
    <property type="entry name" value="IL-1_rcpt_fam"/>
</dbReference>
<keyword evidence="2" id="KW-0899">Viral immunoevasion</keyword>
<evidence type="ECO:0000256" key="3">
    <source>
        <dbReference type="ARBA" id="ARBA00022830"/>
    </source>
</evidence>
<dbReference type="EMBL" id="CP111012">
    <property type="protein sequence ID" value="WAQ94062.1"/>
    <property type="molecule type" value="Genomic_DNA"/>
</dbReference>
<name>A0ABY7D8S0_MYAAR</name>
<feature type="domain" description="Ig-like" evidence="12">
    <location>
        <begin position="380"/>
        <end position="492"/>
    </location>
</feature>
<evidence type="ECO:0000256" key="10">
    <source>
        <dbReference type="ARBA" id="ARBA00045444"/>
    </source>
</evidence>
<dbReference type="PROSITE" id="PS50835">
    <property type="entry name" value="IG_LIKE"/>
    <property type="match status" value="2"/>
</dbReference>
<dbReference type="Gene3D" id="2.60.40.10">
    <property type="entry name" value="Immunoglobulins"/>
    <property type="match status" value="2"/>
</dbReference>
<dbReference type="SMART" id="SM00409">
    <property type="entry name" value="IG"/>
    <property type="match status" value="4"/>
</dbReference>
<keyword evidence="7" id="KW-0393">Immunoglobulin domain</keyword>
<accession>A0ABY7D8S0</accession>
<evidence type="ECO:0000256" key="6">
    <source>
        <dbReference type="ARBA" id="ARBA00023258"/>
    </source>
</evidence>
<feature type="domain" description="Ig-like" evidence="12">
    <location>
        <begin position="148"/>
        <end position="262"/>
    </location>
</feature>
<keyword evidence="2" id="KW-0945">Host-virus interaction</keyword>
<dbReference type="InterPro" id="IPR007110">
    <property type="entry name" value="Ig-like_dom"/>
</dbReference>
<evidence type="ECO:0000256" key="5">
    <source>
        <dbReference type="ARBA" id="ARBA00023180"/>
    </source>
</evidence>
<keyword evidence="14" id="KW-1185">Reference proteome</keyword>
<feature type="signal peptide" evidence="11">
    <location>
        <begin position="1"/>
        <end position="23"/>
    </location>
</feature>
<keyword evidence="11" id="KW-0732">Signal</keyword>
<evidence type="ECO:0000259" key="12">
    <source>
        <dbReference type="PROSITE" id="PS50835"/>
    </source>
</evidence>
<gene>
    <name evidence="13" type="ORF">MAR_006533</name>
</gene>
<dbReference type="InterPro" id="IPR013783">
    <property type="entry name" value="Ig-like_fold"/>
</dbReference>
<evidence type="ECO:0000256" key="11">
    <source>
        <dbReference type="SAM" id="SignalP"/>
    </source>
</evidence>
<evidence type="ECO:0000256" key="1">
    <source>
        <dbReference type="ARBA" id="ARBA00022518"/>
    </source>
</evidence>
<dbReference type="InterPro" id="IPR003599">
    <property type="entry name" value="Ig_sub"/>
</dbReference>
<evidence type="ECO:0000313" key="13">
    <source>
        <dbReference type="EMBL" id="WAQ94062.1"/>
    </source>
</evidence>
<dbReference type="SUPFAM" id="SSF48726">
    <property type="entry name" value="Immunoglobulin"/>
    <property type="match status" value="2"/>
</dbReference>
<keyword evidence="5" id="KW-0325">Glycoprotein</keyword>
<protein>
    <recommendedName>
        <fullName evidence="9">Soluble interferon alpha/beta receptor OPG204</fullName>
    </recommendedName>
</protein>
<organism evidence="13 14">
    <name type="scientific">Mya arenaria</name>
    <name type="common">Soft-shell clam</name>
    <dbReference type="NCBI Taxonomy" id="6604"/>
    <lineage>
        <taxon>Eukaryota</taxon>
        <taxon>Metazoa</taxon>
        <taxon>Spiralia</taxon>
        <taxon>Lophotrochozoa</taxon>
        <taxon>Mollusca</taxon>
        <taxon>Bivalvia</taxon>
        <taxon>Autobranchia</taxon>
        <taxon>Heteroconchia</taxon>
        <taxon>Euheterodonta</taxon>
        <taxon>Imparidentia</taxon>
        <taxon>Neoheterodontei</taxon>
        <taxon>Myida</taxon>
        <taxon>Myoidea</taxon>
        <taxon>Myidae</taxon>
        <taxon>Mya</taxon>
    </lineage>
</organism>
<dbReference type="PANTHER" id="PTHR11890">
    <property type="entry name" value="INTERLEUKIN-1 RECEPTOR FAMILY MEMBER"/>
    <property type="match status" value="1"/>
</dbReference>
<evidence type="ECO:0000256" key="4">
    <source>
        <dbReference type="ARBA" id="ARBA00023157"/>
    </source>
</evidence>
<reference evidence="13" key="1">
    <citation type="submission" date="2022-11" db="EMBL/GenBank/DDBJ databases">
        <title>Centuries of genome instability and evolution in soft-shell clam transmissible cancer (bioRxiv).</title>
        <authorList>
            <person name="Hart S.F.M."/>
            <person name="Yonemitsu M.A."/>
            <person name="Giersch R.M."/>
            <person name="Beal B.F."/>
            <person name="Arriagada G."/>
            <person name="Davis B.W."/>
            <person name="Ostrander E.A."/>
            <person name="Goff S.P."/>
            <person name="Metzger M.J."/>
        </authorList>
    </citation>
    <scope>NUCLEOTIDE SEQUENCE</scope>
    <source>
        <strain evidence="13">MELC-2E11</strain>
        <tissue evidence="13">Siphon/mantle</tissue>
    </source>
</reference>
<comment type="subunit">
    <text evidence="8">Interacts with host IFNA1.</text>
</comment>